<name>A0A077Z1U2_TRITR</name>
<dbReference type="PANTHER" id="PTHR46815">
    <property type="entry name" value="PROTEIN KISH-B"/>
    <property type="match status" value="1"/>
</dbReference>
<evidence type="ECO:0000313" key="10">
    <source>
        <dbReference type="EMBL" id="CDW54477.1"/>
    </source>
</evidence>
<evidence type="ECO:0000256" key="6">
    <source>
        <dbReference type="ARBA" id="ARBA00022989"/>
    </source>
</evidence>
<keyword evidence="7" id="KW-0333">Golgi apparatus</keyword>
<keyword evidence="4 9" id="KW-0812">Transmembrane</keyword>
<evidence type="ECO:0000256" key="8">
    <source>
        <dbReference type="ARBA" id="ARBA00023136"/>
    </source>
</evidence>
<comment type="caution">
    <text evidence="9">Lacks conserved residue(s) required for the propagation of feature annotation.</text>
</comment>
<dbReference type="PANTHER" id="PTHR46815:SF1">
    <property type="entry name" value="PROTEIN KISH-B"/>
    <property type="match status" value="1"/>
</dbReference>
<evidence type="ECO:0000256" key="7">
    <source>
        <dbReference type="ARBA" id="ARBA00023034"/>
    </source>
</evidence>
<sequence>MNVYSLDGVFVVILLTICTSAYLRRIPRLKQWLFRDKQGFWGVLYKASVIGIRLHLFVAFCCLVTSAYALLSIFW</sequence>
<feature type="transmembrane region" description="Helical" evidence="9">
    <location>
        <begin position="6"/>
        <end position="23"/>
    </location>
</feature>
<evidence type="ECO:0000256" key="2">
    <source>
        <dbReference type="ARBA" id="ARBA00004614"/>
    </source>
</evidence>
<reference evidence="10" key="1">
    <citation type="submission" date="2014-01" db="EMBL/GenBank/DDBJ databases">
        <authorList>
            <person name="Aslett M."/>
        </authorList>
    </citation>
    <scope>NUCLEOTIDE SEQUENCE</scope>
</reference>
<dbReference type="STRING" id="36087.A0A077Z1U2"/>
<keyword evidence="6 9" id="KW-1133">Transmembrane helix</keyword>
<comment type="function">
    <text evidence="1 9">Involved in the early part of the secretory pathway.</text>
</comment>
<dbReference type="GO" id="GO:0000139">
    <property type="term" value="C:Golgi membrane"/>
    <property type="evidence" value="ECO:0007669"/>
    <property type="project" value="UniProtKB-SubCell"/>
</dbReference>
<dbReference type="OrthoDB" id="10034655at2759"/>
<dbReference type="Pfam" id="PF06842">
    <property type="entry name" value="DUF1242"/>
    <property type="match status" value="1"/>
</dbReference>
<proteinExistence type="inferred from homology"/>
<gene>
    <name evidence="10" type="ORF">TTRE_0000274701</name>
</gene>
<keyword evidence="11" id="KW-1185">Reference proteome</keyword>
<evidence type="ECO:0000256" key="3">
    <source>
        <dbReference type="ARBA" id="ARBA00008961"/>
    </source>
</evidence>
<dbReference type="AlphaFoldDB" id="A0A077Z1U2"/>
<evidence type="ECO:0000256" key="5">
    <source>
        <dbReference type="ARBA" id="ARBA00022729"/>
    </source>
</evidence>
<accession>A0A077Z1U2</accession>
<comment type="similarity">
    <text evidence="3 9">Belongs to the KISH family.</text>
</comment>
<dbReference type="InterPro" id="IPR042863">
    <property type="entry name" value="Kish-B"/>
</dbReference>
<keyword evidence="8 9" id="KW-0472">Membrane</keyword>
<dbReference type="InterPro" id="IPR009653">
    <property type="entry name" value="Ksh1"/>
</dbReference>
<dbReference type="EMBL" id="HG805899">
    <property type="protein sequence ID" value="CDW54477.1"/>
    <property type="molecule type" value="Genomic_DNA"/>
</dbReference>
<evidence type="ECO:0000256" key="1">
    <source>
        <dbReference type="ARBA" id="ARBA00002154"/>
    </source>
</evidence>
<organism evidence="10 11">
    <name type="scientific">Trichuris trichiura</name>
    <name type="common">Whipworm</name>
    <name type="synonym">Trichocephalus trichiurus</name>
    <dbReference type="NCBI Taxonomy" id="36087"/>
    <lineage>
        <taxon>Eukaryota</taxon>
        <taxon>Metazoa</taxon>
        <taxon>Ecdysozoa</taxon>
        <taxon>Nematoda</taxon>
        <taxon>Enoplea</taxon>
        <taxon>Dorylaimia</taxon>
        <taxon>Trichinellida</taxon>
        <taxon>Trichuridae</taxon>
        <taxon>Trichuris</taxon>
    </lineage>
</organism>
<reference evidence="10" key="2">
    <citation type="submission" date="2014-03" db="EMBL/GenBank/DDBJ databases">
        <title>The whipworm genome and dual-species transcriptomics of an intimate host-pathogen interaction.</title>
        <authorList>
            <person name="Foth B.J."/>
            <person name="Tsai I.J."/>
            <person name="Reid A.J."/>
            <person name="Bancroft A.J."/>
            <person name="Nichol S."/>
            <person name="Tracey A."/>
            <person name="Holroyd N."/>
            <person name="Cotton J.A."/>
            <person name="Stanley E.J."/>
            <person name="Zarowiecki M."/>
            <person name="Liu J.Z."/>
            <person name="Huckvale T."/>
            <person name="Cooper P.J."/>
            <person name="Grencis R.K."/>
            <person name="Berriman M."/>
        </authorList>
    </citation>
    <scope>NUCLEOTIDE SEQUENCE [LARGE SCALE GENOMIC DNA]</scope>
</reference>
<dbReference type="Proteomes" id="UP000030665">
    <property type="component" value="Unassembled WGS sequence"/>
</dbReference>
<evidence type="ECO:0000256" key="4">
    <source>
        <dbReference type="ARBA" id="ARBA00022692"/>
    </source>
</evidence>
<keyword evidence="5" id="KW-0732">Signal</keyword>
<comment type="subcellular location">
    <subcellularLocation>
        <location evidence="2">Golgi apparatus membrane</location>
        <topology evidence="2">Single-pass type I membrane protein</topology>
    </subcellularLocation>
</comment>
<evidence type="ECO:0000256" key="9">
    <source>
        <dbReference type="RuleBase" id="RU910717"/>
    </source>
</evidence>
<protein>
    <recommendedName>
        <fullName evidence="9">Protein kish</fullName>
    </recommendedName>
</protein>
<evidence type="ECO:0000313" key="11">
    <source>
        <dbReference type="Proteomes" id="UP000030665"/>
    </source>
</evidence>
<feature type="transmembrane region" description="Helical" evidence="9">
    <location>
        <begin position="43"/>
        <end position="71"/>
    </location>
</feature>